<organism evidence="8 9">
    <name type="scientific">Handroanthus impetiginosus</name>
    <dbReference type="NCBI Taxonomy" id="429701"/>
    <lineage>
        <taxon>Eukaryota</taxon>
        <taxon>Viridiplantae</taxon>
        <taxon>Streptophyta</taxon>
        <taxon>Embryophyta</taxon>
        <taxon>Tracheophyta</taxon>
        <taxon>Spermatophyta</taxon>
        <taxon>Magnoliopsida</taxon>
        <taxon>eudicotyledons</taxon>
        <taxon>Gunneridae</taxon>
        <taxon>Pentapetalae</taxon>
        <taxon>asterids</taxon>
        <taxon>lamiids</taxon>
        <taxon>Lamiales</taxon>
        <taxon>Bignoniaceae</taxon>
        <taxon>Crescentiina</taxon>
        <taxon>Tabebuia alliance</taxon>
        <taxon>Handroanthus</taxon>
    </lineage>
</organism>
<dbReference type="GO" id="GO:0016020">
    <property type="term" value="C:membrane"/>
    <property type="evidence" value="ECO:0007669"/>
    <property type="project" value="UniProtKB-SubCell"/>
</dbReference>
<comment type="similarity">
    <text evidence="2">Belongs to the fatty acid desaturase CarF family.</text>
</comment>
<dbReference type="Pfam" id="PF10520">
    <property type="entry name" value="Lipid_desat"/>
    <property type="match status" value="1"/>
</dbReference>
<proteinExistence type="inferred from homology"/>
<protein>
    <submittedName>
        <fullName evidence="8">Ubiquitin-conjugating enzyme</fullName>
    </submittedName>
</protein>
<dbReference type="OrthoDB" id="5103at2759"/>
<keyword evidence="4 6" id="KW-1133">Transmembrane helix</keyword>
<dbReference type="AlphaFoldDB" id="A0A2G9G0B8"/>
<keyword evidence="5 6" id="KW-0472">Membrane</keyword>
<dbReference type="PANTHER" id="PTHR48140">
    <property type="entry name" value="FATTY ACID DESATURASE 4, CHLOROPLASTIC-RELATED"/>
    <property type="match status" value="1"/>
</dbReference>
<dbReference type="EMBL" id="NKXS01008106">
    <property type="protein sequence ID" value="PIM98773.1"/>
    <property type="molecule type" value="Genomic_DNA"/>
</dbReference>
<evidence type="ECO:0000256" key="6">
    <source>
        <dbReference type="SAM" id="Phobius"/>
    </source>
</evidence>
<comment type="caution">
    <text evidence="8">The sequence shown here is derived from an EMBL/GenBank/DDBJ whole genome shotgun (WGS) entry which is preliminary data.</text>
</comment>
<accession>A0A2G9G0B8</accession>
<dbReference type="PANTHER" id="PTHR48140:SF1">
    <property type="entry name" value="FATTY ACID DESATURASE 4, CHLOROPLASTIC-RELATED"/>
    <property type="match status" value="1"/>
</dbReference>
<feature type="transmembrane region" description="Helical" evidence="6">
    <location>
        <begin position="67"/>
        <end position="86"/>
    </location>
</feature>
<evidence type="ECO:0000256" key="3">
    <source>
        <dbReference type="ARBA" id="ARBA00022692"/>
    </source>
</evidence>
<dbReference type="STRING" id="429701.A0A2G9G0B8"/>
<feature type="transmembrane region" description="Helical" evidence="6">
    <location>
        <begin position="35"/>
        <end position="55"/>
    </location>
</feature>
<name>A0A2G9G0B8_9LAMI</name>
<evidence type="ECO:0000313" key="8">
    <source>
        <dbReference type="EMBL" id="PIM98773.1"/>
    </source>
</evidence>
<dbReference type="InterPro" id="IPR052864">
    <property type="entry name" value="Chloroplast_FAD_CarF"/>
</dbReference>
<evidence type="ECO:0000313" key="9">
    <source>
        <dbReference type="Proteomes" id="UP000231279"/>
    </source>
</evidence>
<gene>
    <name evidence="8" type="ORF">CDL12_28743</name>
</gene>
<dbReference type="GO" id="GO:0006631">
    <property type="term" value="P:fatty acid metabolic process"/>
    <property type="evidence" value="ECO:0007669"/>
    <property type="project" value="UniProtKB-UniPathway"/>
</dbReference>
<evidence type="ECO:0000256" key="5">
    <source>
        <dbReference type="ARBA" id="ARBA00023136"/>
    </source>
</evidence>
<keyword evidence="9" id="KW-1185">Reference proteome</keyword>
<dbReference type="Proteomes" id="UP000231279">
    <property type="component" value="Unassembled WGS sequence"/>
</dbReference>
<feature type="transmembrane region" description="Helical" evidence="6">
    <location>
        <begin position="146"/>
        <end position="167"/>
    </location>
</feature>
<evidence type="ECO:0000259" key="7">
    <source>
        <dbReference type="Pfam" id="PF10520"/>
    </source>
</evidence>
<keyword evidence="3 6" id="KW-0812">Transmembrane</keyword>
<evidence type="ECO:0000256" key="1">
    <source>
        <dbReference type="ARBA" id="ARBA00004141"/>
    </source>
</evidence>
<reference evidence="9" key="1">
    <citation type="journal article" date="2018" name="Gigascience">
        <title>Genome assembly of the Pink Ipe (Handroanthus impetiginosus, Bignoniaceae), a highly valued, ecologically keystone Neotropical timber forest tree.</title>
        <authorList>
            <person name="Silva-Junior O.B."/>
            <person name="Grattapaglia D."/>
            <person name="Novaes E."/>
            <person name="Collevatti R.G."/>
        </authorList>
    </citation>
    <scope>NUCLEOTIDE SEQUENCE [LARGE SCALE GENOMIC DNA]</scope>
    <source>
        <strain evidence="9">cv. UFG-1</strain>
    </source>
</reference>
<evidence type="ECO:0000256" key="4">
    <source>
        <dbReference type="ARBA" id="ARBA00022989"/>
    </source>
</evidence>
<comment type="subcellular location">
    <subcellularLocation>
        <location evidence="1">Membrane</location>
        <topology evidence="1">Multi-pass membrane protein</topology>
    </subcellularLocation>
</comment>
<sequence length="255" mass="28332">MAALIELQHKNTTNISTSKYHNQESWQVSTWAHRAWFAGGCATVLISLAKTLFLIINNSRPWVDSMFAAFIGYVMADLATGIYHWAIDNYGSAKTSIFGSQIEAFQGHHQQPWAITTRQLANNLYIPAVAVTTAVTPINLLLNDPVLLGFVGVFAGCVMFSQLFHAWAHTPKRKLPAAVVALQDARIIVGRVQHAAHHRPPYNSNYCIVSGVWNRFLDKSKFFVALEVLFAAAIGARPRSWNDPNSDWAPYSGIH</sequence>
<evidence type="ECO:0000256" key="2">
    <source>
        <dbReference type="ARBA" id="ARBA00007620"/>
    </source>
</evidence>
<feature type="domain" description="Lipid desaturase" evidence="7">
    <location>
        <begin position="73"/>
        <end position="241"/>
    </location>
</feature>
<dbReference type="UniPathway" id="UPA00199"/>
<dbReference type="InterPro" id="IPR019547">
    <property type="entry name" value="Lipid_desat"/>
</dbReference>